<dbReference type="GO" id="GO:0003735">
    <property type="term" value="F:structural constituent of ribosome"/>
    <property type="evidence" value="ECO:0007669"/>
    <property type="project" value="InterPro"/>
</dbReference>
<dbReference type="InterPro" id="IPR001021">
    <property type="entry name" value="Ribosomal_bL25_long"/>
</dbReference>
<dbReference type="NCBIfam" id="TIGR00731">
    <property type="entry name" value="bL25_bact_ctc"/>
    <property type="match status" value="1"/>
</dbReference>
<dbReference type="HAMAP" id="MF_01334">
    <property type="entry name" value="Ribosomal_bL25_CTC"/>
    <property type="match status" value="1"/>
</dbReference>
<dbReference type="InterPro" id="IPR020056">
    <property type="entry name" value="Rbsml_bL25/Gln-tRNA_synth_N"/>
</dbReference>
<dbReference type="PANTHER" id="PTHR33284">
    <property type="entry name" value="RIBOSOMAL PROTEIN L25/GLN-TRNA SYNTHETASE, ANTI-CODON-BINDING DOMAIN-CONTAINING PROTEIN"/>
    <property type="match status" value="1"/>
</dbReference>
<comment type="similarity">
    <text evidence="5">Belongs to the bacterial ribosomal protein bL25 family. CTC subfamily.</text>
</comment>
<dbReference type="EMBL" id="AP023326">
    <property type="protein sequence ID" value="BCI66792.1"/>
    <property type="molecule type" value="Genomic_DNA"/>
</dbReference>
<dbReference type="Gene3D" id="2.170.120.20">
    <property type="entry name" value="Ribosomal protein L25, beta domain"/>
    <property type="match status" value="1"/>
</dbReference>
<dbReference type="RefSeq" id="WP_010668493.1">
    <property type="nucleotide sequence ID" value="NZ_AP023326.1"/>
</dbReference>
<dbReference type="NCBIfam" id="NF004128">
    <property type="entry name" value="PRK05618.1-2"/>
    <property type="match status" value="1"/>
</dbReference>
<evidence type="ECO:0000259" key="7">
    <source>
        <dbReference type="Pfam" id="PF01386"/>
    </source>
</evidence>
<keyword evidence="1 5" id="KW-0699">rRNA-binding</keyword>
<dbReference type="Gene3D" id="2.40.240.10">
    <property type="entry name" value="Ribosomal Protein L25, Chain P"/>
    <property type="match status" value="1"/>
</dbReference>
<evidence type="ECO:0000313" key="10">
    <source>
        <dbReference type="Proteomes" id="UP000515220"/>
    </source>
</evidence>
<protein>
    <recommendedName>
        <fullName evidence="5">Large ribosomal subunit protein bL25</fullName>
    </recommendedName>
    <alternativeName>
        <fullName evidence="5">General stress protein CTC</fullName>
    </alternativeName>
</protein>
<keyword evidence="3 5" id="KW-0689">Ribosomal protein</keyword>
<dbReference type="InterPro" id="IPR020057">
    <property type="entry name" value="Ribosomal_bL25_b-dom"/>
</dbReference>
<dbReference type="Pfam" id="PF14693">
    <property type="entry name" value="Ribosomal_TL5_C"/>
    <property type="match status" value="1"/>
</dbReference>
<dbReference type="Pfam" id="PF01386">
    <property type="entry name" value="Ribosomal_L25p"/>
    <property type="match status" value="1"/>
</dbReference>
<evidence type="ECO:0000256" key="6">
    <source>
        <dbReference type="SAM" id="MobiDB-lite"/>
    </source>
</evidence>
<feature type="domain" description="Large ribosomal subunit protein bL25 beta" evidence="8">
    <location>
        <begin position="103"/>
        <end position="188"/>
    </location>
</feature>
<dbReference type="InterPro" id="IPR029751">
    <property type="entry name" value="Ribosomal_L25_dom"/>
</dbReference>
<evidence type="ECO:0000259" key="8">
    <source>
        <dbReference type="Pfam" id="PF14693"/>
    </source>
</evidence>
<comment type="function">
    <text evidence="5">This is one of the proteins that binds to the 5S RNA in the ribosome where it forms part of the central protuberance.</text>
</comment>
<name>A0A6S6PQ29_ACEAC</name>
<dbReference type="CDD" id="cd00495">
    <property type="entry name" value="Ribosomal_L25_TL5_CTC"/>
    <property type="match status" value="1"/>
</dbReference>
<dbReference type="InterPro" id="IPR037121">
    <property type="entry name" value="Ribosomal_bL25_C"/>
</dbReference>
<evidence type="ECO:0000256" key="1">
    <source>
        <dbReference type="ARBA" id="ARBA00022730"/>
    </source>
</evidence>
<sequence>MATKLIPLEASTRAKAGKGAARATRRAGLVPAVVYGAKAEASLIALDPRVIMRELHKPGWRSHVYEIKAGDLSERALMRDIQFHPVSDAPIHVDFQRLAPGQKVHVEIVVKIEGEDNSPGISRGGVLNVVRHTIEVTADPSNIPEFFTVDVSALDINDNVRWDDLKGTEGVTPVLQIPNFVVATIAAPSVDVEQDEAEAASAEAESSAEEKK</sequence>
<organism evidence="9 10">
    <name type="scientific">Acetobacter aceti</name>
    <dbReference type="NCBI Taxonomy" id="435"/>
    <lineage>
        <taxon>Bacteria</taxon>
        <taxon>Pseudomonadati</taxon>
        <taxon>Pseudomonadota</taxon>
        <taxon>Alphaproteobacteria</taxon>
        <taxon>Acetobacterales</taxon>
        <taxon>Acetobacteraceae</taxon>
        <taxon>Acetobacter</taxon>
        <taxon>Acetobacter subgen. Acetobacter</taxon>
    </lineage>
</organism>
<feature type="domain" description="Large ribosomal subunit protein bL25 L25" evidence="7">
    <location>
        <begin position="8"/>
        <end position="95"/>
    </location>
</feature>
<comment type="subunit">
    <text evidence="5">Part of the 50S ribosomal subunit; part of the 5S rRNA/L5/L18/L25 subcomplex. Contacts the 5S rRNA. Binds to the 5S rRNA independently of L5 and L18.</text>
</comment>
<feature type="region of interest" description="Disordered" evidence="6">
    <location>
        <begin position="192"/>
        <end position="212"/>
    </location>
</feature>
<dbReference type="GO" id="GO:0022625">
    <property type="term" value="C:cytosolic large ribosomal subunit"/>
    <property type="evidence" value="ECO:0007669"/>
    <property type="project" value="TreeGrafter"/>
</dbReference>
<evidence type="ECO:0000256" key="2">
    <source>
        <dbReference type="ARBA" id="ARBA00022884"/>
    </source>
</evidence>
<evidence type="ECO:0000313" key="9">
    <source>
        <dbReference type="EMBL" id="BCI66792.1"/>
    </source>
</evidence>
<dbReference type="InterPro" id="IPR011035">
    <property type="entry name" value="Ribosomal_bL25/Gln-tRNA_synth"/>
</dbReference>
<dbReference type="AlphaFoldDB" id="A0A6S6PQ29"/>
<dbReference type="PANTHER" id="PTHR33284:SF1">
    <property type="entry name" value="RIBOSOMAL PROTEIN L25_GLN-TRNA SYNTHETASE, ANTI-CODON-BINDING DOMAIN-CONTAINING PROTEIN"/>
    <property type="match status" value="1"/>
</dbReference>
<dbReference type="GO" id="GO:0006412">
    <property type="term" value="P:translation"/>
    <property type="evidence" value="ECO:0007669"/>
    <property type="project" value="UniProtKB-UniRule"/>
</dbReference>
<dbReference type="InterPro" id="IPR020930">
    <property type="entry name" value="Ribosomal_uL5_bac-type"/>
</dbReference>
<gene>
    <name evidence="5 9" type="primary">rplY</name>
    <name evidence="5" type="synonym">ctc</name>
    <name evidence="9" type="ORF">AAJCM20276_14160</name>
</gene>
<dbReference type="Proteomes" id="UP000515220">
    <property type="component" value="Chromosome"/>
</dbReference>
<evidence type="ECO:0000256" key="4">
    <source>
        <dbReference type="ARBA" id="ARBA00023274"/>
    </source>
</evidence>
<accession>A0A6S6PQ29</accession>
<keyword evidence="4 5" id="KW-0687">Ribonucleoprotein</keyword>
<dbReference type="SUPFAM" id="SSF50715">
    <property type="entry name" value="Ribosomal protein L25-like"/>
    <property type="match status" value="1"/>
</dbReference>
<keyword evidence="2 5" id="KW-0694">RNA-binding</keyword>
<dbReference type="GO" id="GO:0008097">
    <property type="term" value="F:5S rRNA binding"/>
    <property type="evidence" value="ECO:0007669"/>
    <property type="project" value="InterPro"/>
</dbReference>
<proteinExistence type="inferred from homology"/>
<reference evidence="9 10" key="1">
    <citation type="submission" date="2020-07" db="EMBL/GenBank/DDBJ databases">
        <title>Complete Genome Sequence of an acetic acid bacterium, Acetobacter aceti JCM20276.</title>
        <authorList>
            <person name="Hirose Y."/>
            <person name="Mihara H."/>
        </authorList>
    </citation>
    <scope>NUCLEOTIDE SEQUENCE [LARGE SCALE GENOMIC DNA]</scope>
    <source>
        <strain evidence="9 10">JCM20276</strain>
    </source>
</reference>
<evidence type="ECO:0000256" key="3">
    <source>
        <dbReference type="ARBA" id="ARBA00022980"/>
    </source>
</evidence>
<evidence type="ECO:0000256" key="5">
    <source>
        <dbReference type="HAMAP-Rule" id="MF_01334"/>
    </source>
</evidence>